<reference evidence="2 3" key="1">
    <citation type="submission" date="2021-06" db="EMBL/GenBank/DDBJ databases">
        <title>Caerostris darwini draft genome.</title>
        <authorList>
            <person name="Kono N."/>
            <person name="Arakawa K."/>
        </authorList>
    </citation>
    <scope>NUCLEOTIDE SEQUENCE [LARGE SCALE GENOMIC DNA]</scope>
</reference>
<sequence>MLVEMIILLISRPVVCHLQHYLPQCGPEFLCNECSFHPESSVPTLNDPVSTLNNPVSEERCCNSGILRVGGRLRHAYIAYGHKHPLLLPKRHILTDLIVRYYHEILLHAGPQLVQSSIQEQYWIIGTNITLPQRCFNNKMSSMRQAVEWGFRKTITEFAFLDFKKNQVIVTRSNQHVYLCNNPQ</sequence>
<keyword evidence="2" id="KW-0808">Transferase</keyword>
<keyword evidence="2" id="KW-0695">RNA-directed DNA polymerase</keyword>
<feature type="signal peptide" evidence="1">
    <location>
        <begin position="1"/>
        <end position="16"/>
    </location>
</feature>
<dbReference type="EMBL" id="BPLQ01001691">
    <property type="protein sequence ID" value="GIX84009.1"/>
    <property type="molecule type" value="Genomic_DNA"/>
</dbReference>
<keyword evidence="3" id="KW-1185">Reference proteome</keyword>
<proteinExistence type="predicted"/>
<name>A0AAV4NGT5_9ARAC</name>
<keyword evidence="1" id="KW-0732">Signal</keyword>
<evidence type="ECO:0000313" key="3">
    <source>
        <dbReference type="Proteomes" id="UP001054837"/>
    </source>
</evidence>
<dbReference type="PANTHER" id="PTHR47331">
    <property type="entry name" value="PHD-TYPE DOMAIN-CONTAINING PROTEIN"/>
    <property type="match status" value="1"/>
</dbReference>
<dbReference type="GO" id="GO:0003964">
    <property type="term" value="F:RNA-directed DNA polymerase activity"/>
    <property type="evidence" value="ECO:0007669"/>
    <property type="project" value="UniProtKB-KW"/>
</dbReference>
<protein>
    <submittedName>
        <fullName evidence="2">Reverse transcriptase</fullName>
    </submittedName>
</protein>
<organism evidence="2 3">
    <name type="scientific">Caerostris darwini</name>
    <dbReference type="NCBI Taxonomy" id="1538125"/>
    <lineage>
        <taxon>Eukaryota</taxon>
        <taxon>Metazoa</taxon>
        <taxon>Ecdysozoa</taxon>
        <taxon>Arthropoda</taxon>
        <taxon>Chelicerata</taxon>
        <taxon>Arachnida</taxon>
        <taxon>Araneae</taxon>
        <taxon>Araneomorphae</taxon>
        <taxon>Entelegynae</taxon>
        <taxon>Araneoidea</taxon>
        <taxon>Araneidae</taxon>
        <taxon>Caerostris</taxon>
    </lineage>
</organism>
<evidence type="ECO:0000313" key="2">
    <source>
        <dbReference type="EMBL" id="GIX84009.1"/>
    </source>
</evidence>
<dbReference type="Proteomes" id="UP001054837">
    <property type="component" value="Unassembled WGS sequence"/>
</dbReference>
<gene>
    <name evidence="2" type="ORF">CDAR_270311</name>
</gene>
<evidence type="ECO:0000256" key="1">
    <source>
        <dbReference type="SAM" id="SignalP"/>
    </source>
</evidence>
<dbReference type="AlphaFoldDB" id="A0AAV4NGT5"/>
<dbReference type="PANTHER" id="PTHR47331:SF2">
    <property type="match status" value="1"/>
</dbReference>
<feature type="chain" id="PRO_5043786269" evidence="1">
    <location>
        <begin position="17"/>
        <end position="184"/>
    </location>
</feature>
<accession>A0AAV4NGT5</accession>
<keyword evidence="2" id="KW-0548">Nucleotidyltransferase</keyword>
<comment type="caution">
    <text evidence="2">The sequence shown here is derived from an EMBL/GenBank/DDBJ whole genome shotgun (WGS) entry which is preliminary data.</text>
</comment>